<dbReference type="EMBL" id="CAADFK010000021">
    <property type="protein sequence ID" value="VFK11237.1"/>
    <property type="molecule type" value="Genomic_DNA"/>
</dbReference>
<gene>
    <name evidence="13" type="ORF">BECKLPF1236B_GA0070989_102118</name>
</gene>
<evidence type="ECO:0000256" key="4">
    <source>
        <dbReference type="ARBA" id="ARBA00012694"/>
    </source>
</evidence>
<dbReference type="SUPFAM" id="SSF51569">
    <property type="entry name" value="Aldolase"/>
    <property type="match status" value="1"/>
</dbReference>
<comment type="pathway">
    <text evidence="2">Metabolic intermediate biosynthesis; chorismate biosynthesis; chorismate from D-erythrose 4-phosphate and phosphoenolpyruvate: step 1/7.</text>
</comment>
<dbReference type="FunFam" id="3.20.20.70:FF:000005">
    <property type="entry name" value="Phospho-2-dehydro-3-deoxyheptonate aldolase"/>
    <property type="match status" value="1"/>
</dbReference>
<dbReference type="Gene3D" id="3.20.20.70">
    <property type="entry name" value="Aldolase class I"/>
    <property type="match status" value="1"/>
</dbReference>
<accession>A0A450W2C4</accession>
<dbReference type="GO" id="GO:0009423">
    <property type="term" value="P:chorismate biosynthetic process"/>
    <property type="evidence" value="ECO:0007669"/>
    <property type="project" value="UniProtKB-UniPathway"/>
</dbReference>
<dbReference type="GO" id="GO:0008652">
    <property type="term" value="P:amino acid biosynthetic process"/>
    <property type="evidence" value="ECO:0007669"/>
    <property type="project" value="UniProtKB-KW"/>
</dbReference>
<dbReference type="NCBIfam" id="NF009396">
    <property type="entry name" value="PRK12756.1"/>
    <property type="match status" value="1"/>
</dbReference>
<dbReference type="GO" id="GO:0009073">
    <property type="term" value="P:aromatic amino acid family biosynthetic process"/>
    <property type="evidence" value="ECO:0007669"/>
    <property type="project" value="UniProtKB-KW"/>
</dbReference>
<dbReference type="PANTHER" id="PTHR21225:SF12">
    <property type="entry name" value="PHOSPHO-2-DEHYDRO-3-DEOXYHEPTONATE ALDOLASE, TYROSINE-INHIBITED"/>
    <property type="match status" value="1"/>
</dbReference>
<dbReference type="InterPro" id="IPR006218">
    <property type="entry name" value="DAHP1/KDSA"/>
</dbReference>
<evidence type="ECO:0000256" key="3">
    <source>
        <dbReference type="ARBA" id="ARBA00007985"/>
    </source>
</evidence>
<evidence type="ECO:0000313" key="13">
    <source>
        <dbReference type="EMBL" id="VFK11237.1"/>
    </source>
</evidence>
<evidence type="ECO:0000256" key="8">
    <source>
        <dbReference type="ARBA" id="ARBA00031111"/>
    </source>
</evidence>
<evidence type="ECO:0000256" key="9">
    <source>
        <dbReference type="ARBA" id="ARBA00031349"/>
    </source>
</evidence>
<evidence type="ECO:0000256" key="5">
    <source>
        <dbReference type="ARBA" id="ARBA00022605"/>
    </source>
</evidence>
<dbReference type="GO" id="GO:0005737">
    <property type="term" value="C:cytoplasm"/>
    <property type="evidence" value="ECO:0007669"/>
    <property type="project" value="TreeGrafter"/>
</dbReference>
<dbReference type="UniPathway" id="UPA00053">
    <property type="reaction ID" value="UER00084"/>
</dbReference>
<evidence type="ECO:0000256" key="1">
    <source>
        <dbReference type="ARBA" id="ARBA00003726"/>
    </source>
</evidence>
<dbReference type="PANTHER" id="PTHR21225">
    <property type="entry name" value="PHOSPHO-2-DEHYDRO-3-DEOXYHEPTONATE ALDOLASE DAHP SYNTHETASE"/>
    <property type="match status" value="1"/>
</dbReference>
<dbReference type="InterPro" id="IPR013785">
    <property type="entry name" value="Aldolase_TIM"/>
</dbReference>
<dbReference type="AlphaFoldDB" id="A0A450W2C4"/>
<proteinExistence type="inferred from homology"/>
<evidence type="ECO:0000256" key="2">
    <source>
        <dbReference type="ARBA" id="ARBA00004688"/>
    </source>
</evidence>
<comment type="catalytic activity">
    <reaction evidence="11">
        <text>D-erythrose 4-phosphate + phosphoenolpyruvate + H2O = 7-phospho-2-dehydro-3-deoxy-D-arabino-heptonate + phosphate</text>
        <dbReference type="Rhea" id="RHEA:14717"/>
        <dbReference type="ChEBI" id="CHEBI:15377"/>
        <dbReference type="ChEBI" id="CHEBI:16897"/>
        <dbReference type="ChEBI" id="CHEBI:43474"/>
        <dbReference type="ChEBI" id="CHEBI:58394"/>
        <dbReference type="ChEBI" id="CHEBI:58702"/>
        <dbReference type="EC" id="2.5.1.54"/>
    </reaction>
</comment>
<keyword evidence="7" id="KW-0057">Aromatic amino acid biosynthesis</keyword>
<keyword evidence="5" id="KW-0028">Amino-acid biosynthesis</keyword>
<evidence type="ECO:0000259" key="12">
    <source>
        <dbReference type="Pfam" id="PF00793"/>
    </source>
</evidence>
<dbReference type="EC" id="2.5.1.54" evidence="4"/>
<evidence type="ECO:0000256" key="10">
    <source>
        <dbReference type="ARBA" id="ARBA00032193"/>
    </source>
</evidence>
<dbReference type="Pfam" id="PF00793">
    <property type="entry name" value="DAHP_synth_1"/>
    <property type="match status" value="1"/>
</dbReference>
<evidence type="ECO:0000256" key="7">
    <source>
        <dbReference type="ARBA" id="ARBA00023141"/>
    </source>
</evidence>
<reference evidence="13" key="1">
    <citation type="submission" date="2019-02" db="EMBL/GenBank/DDBJ databases">
        <authorList>
            <person name="Gruber-Vodicka R. H."/>
            <person name="Seah K. B. B."/>
        </authorList>
    </citation>
    <scope>NUCLEOTIDE SEQUENCE</scope>
    <source>
        <strain evidence="13">BECK_S313</strain>
    </source>
</reference>
<organism evidence="13">
    <name type="scientific">Candidatus Kentrum sp. LPFa</name>
    <dbReference type="NCBI Taxonomy" id="2126335"/>
    <lineage>
        <taxon>Bacteria</taxon>
        <taxon>Pseudomonadati</taxon>
        <taxon>Pseudomonadota</taxon>
        <taxon>Gammaproteobacteria</taxon>
        <taxon>Candidatus Kentrum</taxon>
    </lineage>
</organism>
<dbReference type="GO" id="GO:0042802">
    <property type="term" value="F:identical protein binding"/>
    <property type="evidence" value="ECO:0007669"/>
    <property type="project" value="UniProtKB-ARBA"/>
</dbReference>
<feature type="domain" description="DAHP synthetase I/KDSA" evidence="12">
    <location>
        <begin position="98"/>
        <end position="397"/>
    </location>
</feature>
<comment type="similarity">
    <text evidence="3">Belongs to the class-I DAHP synthase family.</text>
</comment>
<sequence length="412" mass="45576">MREAQNLVAQGGAAKIKCNKYLILKDRENHIFFDPLLCRARDGSCKALENTTFNDQSSDTMNQNTDDLRIKAINDVASPVEVHGEFPITEQAARTTSQTRQTIHEILEQKDDRVLVVVGPCSIHDPKGAKEYATQLQAMQREFSDDLLIVMRVYFEKPRTTVGWKGLINDPDLDESFQINKGLRLARSLLLDLNDMGVPAGTEFLDVITPQYVADLVSWGAIGARTTESQVHRELASGLSCPVGLKNGTDGNLKIAVDAIGSAMRPHHFLSVTKEAKAAIVSTVGNEDCHIILRGGKSPNYHRAGVEDAVEVLKKAGLPLRLMIDLSHANSRKIPERQSEVGRDVAHQIADGDERIFGVMIEGYFASGRQDVTPDKELTYGQSITDACMGWDDTVVLLHTLADAVRQRRKHR</sequence>
<name>A0A450W2C4_9GAMM</name>
<evidence type="ECO:0000256" key="6">
    <source>
        <dbReference type="ARBA" id="ARBA00022679"/>
    </source>
</evidence>
<dbReference type="GO" id="GO:0003849">
    <property type="term" value="F:3-deoxy-7-phosphoheptulonate synthase activity"/>
    <property type="evidence" value="ECO:0007669"/>
    <property type="project" value="UniProtKB-EC"/>
</dbReference>
<dbReference type="InterPro" id="IPR006219">
    <property type="entry name" value="DAHP_synth_1"/>
</dbReference>
<evidence type="ECO:0000256" key="11">
    <source>
        <dbReference type="ARBA" id="ARBA00047508"/>
    </source>
</evidence>
<keyword evidence="6" id="KW-0808">Transferase</keyword>
<protein>
    <recommendedName>
        <fullName evidence="4">3-deoxy-7-phosphoheptulonate synthase</fullName>
        <ecNumber evidence="4">2.5.1.54</ecNumber>
    </recommendedName>
    <alternativeName>
        <fullName evidence="10">3-deoxy-D-arabino-heptulosonate 7-phosphate synthase</fullName>
    </alternativeName>
    <alternativeName>
        <fullName evidence="9">DAHP synthase</fullName>
    </alternativeName>
    <alternativeName>
        <fullName evidence="8">Phospho-2-keto-3-deoxyheptonate aldolase</fullName>
    </alternativeName>
</protein>
<dbReference type="NCBIfam" id="TIGR00034">
    <property type="entry name" value="aroFGH"/>
    <property type="match status" value="1"/>
</dbReference>
<dbReference type="NCBIfam" id="NF009395">
    <property type="entry name" value="PRK12755.1"/>
    <property type="match status" value="1"/>
</dbReference>
<comment type="function">
    <text evidence="1">Stereospecific condensation of phosphoenolpyruvate (PEP) and D-erythrose-4-phosphate (E4P) giving rise to 3-deoxy-D-arabino-heptulosonate-7-phosphate (DAHP).</text>
</comment>